<dbReference type="AlphaFoldDB" id="A0A8J8FLU5"/>
<dbReference type="RefSeq" id="WP_171609168.1">
    <property type="nucleotide sequence ID" value="NZ_WHPF01000013.1"/>
</dbReference>
<proteinExistence type="predicted"/>
<sequence length="167" mass="19494">MKTKVKISTTYHCSLERAFKTPILCDVSKIHTGYGIMPKVTHCTEDENWGQVGSGKKVFAAKSLTQKGGFASVDTVLERVENKYWKFEVSEFQAWMLGFTRFTGEWQTTPIDTNAVLVEYSYTLHFNIVLLYPINWLFANTFWKTYMKRVLENVRQLAYNNEPYLYD</sequence>
<comment type="caution">
    <text evidence="1">The sequence shown here is derived from an EMBL/GenBank/DDBJ whole genome shotgun (WGS) entry which is preliminary data.</text>
</comment>
<dbReference type="SUPFAM" id="SSF55961">
    <property type="entry name" value="Bet v1-like"/>
    <property type="match status" value="1"/>
</dbReference>
<keyword evidence="2" id="KW-1185">Reference proteome</keyword>
<evidence type="ECO:0008006" key="3">
    <source>
        <dbReference type="Google" id="ProtNLM"/>
    </source>
</evidence>
<dbReference type="Gene3D" id="3.30.530.20">
    <property type="match status" value="1"/>
</dbReference>
<dbReference type="Proteomes" id="UP000598971">
    <property type="component" value="Unassembled WGS sequence"/>
</dbReference>
<gene>
    <name evidence="1" type="ORF">GD597_17235</name>
</gene>
<protein>
    <recommendedName>
        <fullName evidence="3">SRPBCC family protein</fullName>
    </recommendedName>
</protein>
<accession>A0A8J8FLU5</accession>
<dbReference type="InterPro" id="IPR019587">
    <property type="entry name" value="Polyketide_cyclase/dehydratase"/>
</dbReference>
<organism evidence="1 2">
    <name type="scientific">Limnovirga soli</name>
    <dbReference type="NCBI Taxonomy" id="2656915"/>
    <lineage>
        <taxon>Bacteria</taxon>
        <taxon>Pseudomonadati</taxon>
        <taxon>Bacteroidota</taxon>
        <taxon>Chitinophagia</taxon>
        <taxon>Chitinophagales</taxon>
        <taxon>Chitinophagaceae</taxon>
        <taxon>Limnovirga</taxon>
    </lineage>
</organism>
<dbReference type="InterPro" id="IPR023393">
    <property type="entry name" value="START-like_dom_sf"/>
</dbReference>
<evidence type="ECO:0000313" key="1">
    <source>
        <dbReference type="EMBL" id="NNV57219.1"/>
    </source>
</evidence>
<dbReference type="Pfam" id="PF10604">
    <property type="entry name" value="Polyketide_cyc2"/>
    <property type="match status" value="1"/>
</dbReference>
<reference evidence="1" key="1">
    <citation type="submission" date="2019-10" db="EMBL/GenBank/DDBJ databases">
        <title>Draft genome sequence of Panacibacter sp. KCS-6.</title>
        <authorList>
            <person name="Yim K.J."/>
        </authorList>
    </citation>
    <scope>NUCLEOTIDE SEQUENCE</scope>
    <source>
        <strain evidence="1">KCS-6</strain>
    </source>
</reference>
<name>A0A8J8FLU5_9BACT</name>
<dbReference type="EMBL" id="WHPF01000013">
    <property type="protein sequence ID" value="NNV57219.1"/>
    <property type="molecule type" value="Genomic_DNA"/>
</dbReference>
<evidence type="ECO:0000313" key="2">
    <source>
        <dbReference type="Proteomes" id="UP000598971"/>
    </source>
</evidence>